<dbReference type="EMBL" id="FLUN01000001">
    <property type="protein sequence ID" value="SBV98127.1"/>
    <property type="molecule type" value="Genomic_DNA"/>
</dbReference>
<proteinExistence type="predicted"/>
<sequence>MAETIPGASPGIVSASAAFLRGGQDLHLTTIRIKRILHEYMRDGLLLEVENDKENQQSGAPFSGAGTGALSLRRHARTQPEHLP</sequence>
<accession>A0A212JFA7</accession>
<dbReference type="AlphaFoldDB" id="A0A212JFA7"/>
<reference evidence="2" key="1">
    <citation type="submission" date="2016-04" db="EMBL/GenBank/DDBJ databases">
        <authorList>
            <person name="Evans L.H."/>
            <person name="Alamgir A."/>
            <person name="Owens N."/>
            <person name="Weber N.D."/>
            <person name="Virtaneva K."/>
            <person name="Barbian K."/>
            <person name="Babar A."/>
            <person name="Rosenke K."/>
        </authorList>
    </citation>
    <scope>NUCLEOTIDE SEQUENCE</scope>
    <source>
        <strain evidence="2">86</strain>
    </source>
</reference>
<evidence type="ECO:0000313" key="2">
    <source>
        <dbReference type="EMBL" id="SBV98127.1"/>
    </source>
</evidence>
<protein>
    <submittedName>
        <fullName evidence="2">Uncharacterized protein</fullName>
    </submittedName>
</protein>
<feature type="region of interest" description="Disordered" evidence="1">
    <location>
        <begin position="52"/>
        <end position="84"/>
    </location>
</feature>
<organism evidence="2">
    <name type="scientific">uncultured Eubacteriales bacterium</name>
    <dbReference type="NCBI Taxonomy" id="172733"/>
    <lineage>
        <taxon>Bacteria</taxon>
        <taxon>Bacillati</taxon>
        <taxon>Bacillota</taxon>
        <taxon>Clostridia</taxon>
        <taxon>Eubacteriales</taxon>
        <taxon>environmental samples</taxon>
    </lineage>
</organism>
<name>A0A212JFA7_9FIRM</name>
<evidence type="ECO:0000256" key="1">
    <source>
        <dbReference type="SAM" id="MobiDB-lite"/>
    </source>
</evidence>
<gene>
    <name evidence="2" type="ORF">KL86CLO1_11003</name>
</gene>